<dbReference type="EMBL" id="CP047363">
    <property type="protein sequence ID" value="QIH77971.1"/>
    <property type="molecule type" value="Genomic_DNA"/>
</dbReference>
<sequence>METTKRRILIGGFINTNVLDGSAIFISSLSQVVALNKDAQIDVLLAVPNLRDIVLSPLEYLENVNIIDPFQREDLNTLLTYQDRMNQSEYAILLNELDQKEQYDQIMIRSFEVVETVITDYPHLLEKMFAYITGITNSKHEITDKQHHILSSVTNKGGKLLCQTPEMKSFIIAHSDIKSEDIIYLNPMIPNSNIPFQKLFKKKSVYNTFCYTGKFANEWNINQMITQFRELNEKYPETKLYVAGDQFKDSIVNPLFANNARYLLQNSKDVIWLGAIPREKALALIKQSDVGLTYRHKDLDDSLELSTKLLEYCSQAVPPILNKNEMHLRIFGEDYPYFANTDAELYDVMEKIITDPILYEQTAKKVYDIAKEYSFISTYKRIAPYIGGSQQDDDYQYLYLDDDTFNILKQLFKEKKVVDFKFENDVISYKTIDGASNTIEEIIDMLAQLIQVETVEEVVFEAIQTQPNSRANRDLKRENDRLRRDIKRFRQKYNNLSNSKLGAIQKKYWKFKAKKK</sequence>
<dbReference type="SUPFAM" id="SSF53756">
    <property type="entry name" value="UDP-Glycosyltransferase/glycogen phosphorylase"/>
    <property type="match status" value="1"/>
</dbReference>
<accession>A0AAE6X060</accession>
<dbReference type="Proteomes" id="UP000501122">
    <property type="component" value="Chromosome"/>
</dbReference>
<dbReference type="PANTHER" id="PTHR46401:SF2">
    <property type="entry name" value="GLYCOSYLTRANSFERASE WBBK-RELATED"/>
    <property type="match status" value="1"/>
</dbReference>
<name>A0AAE6X060_9STAP</name>
<evidence type="ECO:0000256" key="2">
    <source>
        <dbReference type="SAM" id="Coils"/>
    </source>
</evidence>
<dbReference type="RefSeq" id="WP_164953247.1">
    <property type="nucleotide sequence ID" value="NZ_CP047363.1"/>
</dbReference>
<organism evidence="4 5">
    <name type="scientific">Macrococcoides canis</name>
    <dbReference type="NCBI Taxonomy" id="1855823"/>
    <lineage>
        <taxon>Bacteria</taxon>
        <taxon>Bacillati</taxon>
        <taxon>Bacillota</taxon>
        <taxon>Bacilli</taxon>
        <taxon>Bacillales</taxon>
        <taxon>Staphylococcaceae</taxon>
        <taxon>Macrococcoides</taxon>
    </lineage>
</organism>
<dbReference type="InterPro" id="IPR001296">
    <property type="entry name" value="Glyco_trans_1"/>
</dbReference>
<protein>
    <submittedName>
        <fullName evidence="4">Glycosyltransferase</fullName>
    </submittedName>
</protein>
<reference evidence="4" key="1">
    <citation type="journal article" date="2020" name="Antimicrob. Agents Chemother.">
        <title>The novel macrolide resistance genes mef(D), msr(F) and msr(H) are present on resistance islands in Macrococcus canis, Macrococcus caseolyticus and Staphylococcus aureus.</title>
        <authorList>
            <person name="Schwendener S."/>
            <person name="Dona V."/>
            <person name="Perreten V."/>
        </authorList>
    </citation>
    <scope>NUCLEOTIDE SEQUENCE</scope>
    <source>
        <strain evidence="4">Epi0076A</strain>
    </source>
</reference>
<evidence type="ECO:0000259" key="3">
    <source>
        <dbReference type="Pfam" id="PF00534"/>
    </source>
</evidence>
<dbReference type="Gene3D" id="3.40.50.2000">
    <property type="entry name" value="Glycogen Phosphorylase B"/>
    <property type="match status" value="1"/>
</dbReference>
<dbReference type="Pfam" id="PF00534">
    <property type="entry name" value="Glycos_transf_1"/>
    <property type="match status" value="1"/>
</dbReference>
<evidence type="ECO:0000313" key="5">
    <source>
        <dbReference type="Proteomes" id="UP000501122"/>
    </source>
</evidence>
<keyword evidence="2" id="KW-0175">Coiled coil</keyword>
<keyword evidence="1" id="KW-0808">Transferase</keyword>
<dbReference type="AlphaFoldDB" id="A0AAE6X060"/>
<proteinExistence type="predicted"/>
<feature type="domain" description="Glycosyl transferase family 1" evidence="3">
    <location>
        <begin position="202"/>
        <end position="365"/>
    </location>
</feature>
<dbReference type="PANTHER" id="PTHR46401">
    <property type="entry name" value="GLYCOSYLTRANSFERASE WBBK-RELATED"/>
    <property type="match status" value="1"/>
</dbReference>
<evidence type="ECO:0000256" key="1">
    <source>
        <dbReference type="ARBA" id="ARBA00022679"/>
    </source>
</evidence>
<feature type="coiled-coil region" evidence="2">
    <location>
        <begin position="472"/>
        <end position="499"/>
    </location>
</feature>
<dbReference type="GO" id="GO:0016757">
    <property type="term" value="F:glycosyltransferase activity"/>
    <property type="evidence" value="ECO:0007669"/>
    <property type="project" value="InterPro"/>
</dbReference>
<evidence type="ECO:0000313" key="4">
    <source>
        <dbReference type="EMBL" id="QIH77971.1"/>
    </source>
</evidence>
<gene>
    <name evidence="4" type="ORF">GTN30_04745</name>
</gene>